<dbReference type="AlphaFoldDB" id="A0A1I1W490"/>
<gene>
    <name evidence="2" type="ORF">SAMN05216372_105224</name>
</gene>
<dbReference type="Proteomes" id="UP000243950">
    <property type="component" value="Unassembled WGS sequence"/>
</dbReference>
<evidence type="ECO:0000256" key="1">
    <source>
        <dbReference type="SAM" id="MobiDB-lite"/>
    </source>
</evidence>
<feature type="region of interest" description="Disordered" evidence="1">
    <location>
        <begin position="66"/>
        <end position="87"/>
    </location>
</feature>
<dbReference type="EMBL" id="FOMO01000005">
    <property type="protein sequence ID" value="SFD89972.1"/>
    <property type="molecule type" value="Genomic_DNA"/>
</dbReference>
<keyword evidence="3" id="KW-1185">Reference proteome</keyword>
<sequence length="115" mass="12334">MEPLKVVSTALISNGISVTAGHAECGAAFCEASRFIPEWLVLLFAANARYQAFAVEVQRKNQKPRVADSTKVRGAERVKPASLSSEAPAEIQSRELATFSTVPRKVTSVSSTLKA</sequence>
<evidence type="ECO:0000313" key="2">
    <source>
        <dbReference type="EMBL" id="SFD89972.1"/>
    </source>
</evidence>
<feature type="compositionally biased region" description="Basic and acidic residues" evidence="1">
    <location>
        <begin position="66"/>
        <end position="79"/>
    </location>
</feature>
<accession>A0A1I1W490</accession>
<organism evidence="2 3">
    <name type="scientific">Pseudomonas straminea</name>
    <dbReference type="NCBI Taxonomy" id="47882"/>
    <lineage>
        <taxon>Bacteria</taxon>
        <taxon>Pseudomonadati</taxon>
        <taxon>Pseudomonadota</taxon>
        <taxon>Gammaproteobacteria</taxon>
        <taxon>Pseudomonadales</taxon>
        <taxon>Pseudomonadaceae</taxon>
        <taxon>Phytopseudomonas</taxon>
    </lineage>
</organism>
<proteinExistence type="predicted"/>
<evidence type="ECO:0000313" key="3">
    <source>
        <dbReference type="Proteomes" id="UP000243950"/>
    </source>
</evidence>
<reference evidence="3" key="1">
    <citation type="submission" date="2016-10" db="EMBL/GenBank/DDBJ databases">
        <authorList>
            <person name="Varghese N."/>
            <person name="Submissions S."/>
        </authorList>
    </citation>
    <scope>NUCLEOTIDE SEQUENCE [LARGE SCALE GENOMIC DNA]</scope>
    <source>
        <strain evidence="3">JCM 2783</strain>
    </source>
</reference>
<protein>
    <submittedName>
        <fullName evidence="2">Uncharacterized protein</fullName>
    </submittedName>
</protein>
<name>A0A1I1W490_PSEOC</name>